<organism evidence="3 4">
    <name type="scientific">Streptomyces gilvosporeus</name>
    <dbReference type="NCBI Taxonomy" id="553510"/>
    <lineage>
        <taxon>Bacteria</taxon>
        <taxon>Bacillati</taxon>
        <taxon>Actinomycetota</taxon>
        <taxon>Actinomycetes</taxon>
        <taxon>Kitasatosporales</taxon>
        <taxon>Streptomycetaceae</taxon>
        <taxon>Streptomyces</taxon>
    </lineage>
</organism>
<evidence type="ECO:0000313" key="4">
    <source>
        <dbReference type="Proteomes" id="UP000192726"/>
    </source>
</evidence>
<feature type="region of interest" description="Disordered" evidence="1">
    <location>
        <begin position="40"/>
        <end position="98"/>
    </location>
</feature>
<gene>
    <name evidence="3" type="ORF">B1H19_25705</name>
</gene>
<feature type="signal peptide" evidence="2">
    <location>
        <begin position="1"/>
        <end position="31"/>
    </location>
</feature>
<accession>A0A1V0TW40</accession>
<evidence type="ECO:0000256" key="2">
    <source>
        <dbReference type="SAM" id="SignalP"/>
    </source>
</evidence>
<name>A0A1V0TW40_9ACTN</name>
<dbReference type="AlphaFoldDB" id="A0A1V0TW40"/>
<dbReference type="EMBL" id="CP020569">
    <property type="protein sequence ID" value="ARF57113.1"/>
    <property type="molecule type" value="Genomic_DNA"/>
</dbReference>
<reference evidence="3 4" key="1">
    <citation type="submission" date="2017-04" db="EMBL/GenBank/DDBJ databases">
        <title>Complete Genome Sequence of Streptomyces gilvosporeus F607, a Capable Producer of Natamycin.</title>
        <authorList>
            <person name="Zong G."/>
            <person name="Zhong C."/>
            <person name="Fu J."/>
            <person name="Qin R."/>
            <person name="Cao G."/>
        </authorList>
    </citation>
    <scope>NUCLEOTIDE SEQUENCE [LARGE SCALE GENOMIC DNA]</scope>
    <source>
        <strain evidence="3 4">F607</strain>
    </source>
</reference>
<feature type="chain" id="PRO_5013069991" evidence="2">
    <location>
        <begin position="32"/>
        <end position="193"/>
    </location>
</feature>
<dbReference type="OrthoDB" id="3872455at2"/>
<keyword evidence="4" id="KW-1185">Reference proteome</keyword>
<dbReference type="KEGG" id="sgv:B1H19_25705"/>
<sequence>MASHARPTPRRISRTLLRTAFAVSAAGAALAAGSSAAASAASAPERGPGHPATGSEHPAARADRPVIRVKHPATGSEHASTRADRPAAGAEEVETGSGHLVIRPYRPASRPDATAKGATSGVRNSVAGATGALKNLKLNPLANTGVDPLDNSVGTQVGDFKPVSTKIVTGPLSRGDAPKDLPLVGRAMRFLPG</sequence>
<protein>
    <submittedName>
        <fullName evidence="3">Uncharacterized protein</fullName>
    </submittedName>
</protein>
<dbReference type="RefSeq" id="WP_083107125.1">
    <property type="nucleotide sequence ID" value="NZ_CP020569.1"/>
</dbReference>
<evidence type="ECO:0000256" key="1">
    <source>
        <dbReference type="SAM" id="MobiDB-lite"/>
    </source>
</evidence>
<keyword evidence="2" id="KW-0732">Signal</keyword>
<proteinExistence type="predicted"/>
<evidence type="ECO:0000313" key="3">
    <source>
        <dbReference type="EMBL" id="ARF57113.1"/>
    </source>
</evidence>
<dbReference type="Proteomes" id="UP000192726">
    <property type="component" value="Chromosome"/>
</dbReference>